<dbReference type="EMBL" id="CP129013">
    <property type="protein sequence ID" value="WLR43387.1"/>
    <property type="molecule type" value="Genomic_DNA"/>
</dbReference>
<dbReference type="RefSeq" id="WP_226539551.1">
    <property type="nucleotide sequence ID" value="NZ_CP129013.1"/>
</dbReference>
<sequence length="248" mass="27280">MLRKLFSITITMGAIVAIVGCNNTDNTTGNQMNETDNMSSEVQEMSHGKVTFDQNSFSTSIPSDKIPNSKIIGKGIYKFYYNQQGGGEKAAPTPKEAPSQPEGETGDQETETPNTDTNEETATLSDEVQQVIDLTNEERRKNGLSDLKADQELSAVAKAKSDDMQANNYFSHTSPNHGTPFEMMRSYGIDFNTAGENIAQGQPTAADVVEDWMNSEGHRKNILNGDYTHIGVGYNSNGHYWTQMFVGR</sequence>
<feature type="compositionally biased region" description="Low complexity" evidence="1">
    <location>
        <begin position="111"/>
        <end position="123"/>
    </location>
</feature>
<keyword evidence="4" id="KW-1185">Reference proteome</keyword>
<dbReference type="NCBIfam" id="TIGR02909">
    <property type="entry name" value="spore_YkwD"/>
    <property type="match status" value="1"/>
</dbReference>
<name>A0ABY9JVF6_9BACI</name>
<dbReference type="PANTHER" id="PTHR31157:SF1">
    <property type="entry name" value="SCP DOMAIN-CONTAINING PROTEIN"/>
    <property type="match status" value="1"/>
</dbReference>
<feature type="domain" description="SCP" evidence="2">
    <location>
        <begin position="133"/>
        <end position="245"/>
    </location>
</feature>
<dbReference type="InterPro" id="IPR035940">
    <property type="entry name" value="CAP_sf"/>
</dbReference>
<dbReference type="CDD" id="cd05379">
    <property type="entry name" value="CAP_bacterial"/>
    <property type="match status" value="1"/>
</dbReference>
<reference evidence="3 4" key="1">
    <citation type="submission" date="2023-06" db="EMBL/GenBank/DDBJ databases">
        <title>Five Gram-positive bacteria isolated from mangrove sediments in Shenzhen, Guangdong, China.</title>
        <authorList>
            <person name="Yu S."/>
            <person name="Zheng W."/>
            <person name="Huang Y."/>
        </authorList>
    </citation>
    <scope>NUCLEOTIDE SEQUENCE [LARGE SCALE GENOMIC DNA]</scope>
    <source>
        <strain evidence="3 4">SaN35-3</strain>
    </source>
</reference>
<accession>A0ABY9JVF6</accession>
<dbReference type="Gene3D" id="3.40.33.10">
    <property type="entry name" value="CAP"/>
    <property type="match status" value="1"/>
</dbReference>
<protein>
    <submittedName>
        <fullName evidence="3">CAP domain-containing protein</fullName>
    </submittedName>
</protein>
<dbReference type="PANTHER" id="PTHR31157">
    <property type="entry name" value="SCP DOMAIN-CONTAINING PROTEIN"/>
    <property type="match status" value="1"/>
</dbReference>
<proteinExistence type="predicted"/>
<organism evidence="3 4">
    <name type="scientific">Bacillus carboniphilus</name>
    <dbReference type="NCBI Taxonomy" id="86663"/>
    <lineage>
        <taxon>Bacteria</taxon>
        <taxon>Bacillati</taxon>
        <taxon>Bacillota</taxon>
        <taxon>Bacilli</taxon>
        <taxon>Bacillales</taxon>
        <taxon>Bacillaceae</taxon>
        <taxon>Bacillus</taxon>
    </lineage>
</organism>
<dbReference type="Proteomes" id="UP001197974">
    <property type="component" value="Chromosome"/>
</dbReference>
<dbReference type="InterPro" id="IPR014258">
    <property type="entry name" value="CAP_domain_YkwD-like"/>
</dbReference>
<gene>
    <name evidence="3" type="ORF">LC087_04190</name>
</gene>
<dbReference type="InterPro" id="IPR014044">
    <property type="entry name" value="CAP_dom"/>
</dbReference>
<dbReference type="SUPFAM" id="SSF55797">
    <property type="entry name" value="PR-1-like"/>
    <property type="match status" value="1"/>
</dbReference>
<evidence type="ECO:0000259" key="2">
    <source>
        <dbReference type="Pfam" id="PF00188"/>
    </source>
</evidence>
<evidence type="ECO:0000256" key="1">
    <source>
        <dbReference type="SAM" id="MobiDB-lite"/>
    </source>
</evidence>
<evidence type="ECO:0000313" key="3">
    <source>
        <dbReference type="EMBL" id="WLR43387.1"/>
    </source>
</evidence>
<dbReference type="Pfam" id="PF00188">
    <property type="entry name" value="CAP"/>
    <property type="match status" value="1"/>
</dbReference>
<dbReference type="PROSITE" id="PS51257">
    <property type="entry name" value="PROKAR_LIPOPROTEIN"/>
    <property type="match status" value="1"/>
</dbReference>
<evidence type="ECO:0000313" key="4">
    <source>
        <dbReference type="Proteomes" id="UP001197974"/>
    </source>
</evidence>
<feature type="region of interest" description="Disordered" evidence="1">
    <location>
        <begin position="85"/>
        <end position="127"/>
    </location>
</feature>